<keyword evidence="7" id="KW-1185">Reference proteome</keyword>
<evidence type="ECO:0000256" key="2">
    <source>
        <dbReference type="ARBA" id="ARBA00023125"/>
    </source>
</evidence>
<sequence>MTNKYLMIHNEIAKQIDKGEFATHSLLPSEHELCDRYNTSRETIRKALNLLSQNGYIQKVRGKGSIVIKSTKIDFPVSGLVSFKELADKMGEKPRTFVEELSLVKAETYIQKQLNLSSKDQVWQVLRVREMGGEKVILDKDYLYKKFVPTLTKEVCENSIYEYLEKELGLNISFAKKEIIVEEPTEEDKQLLDLEGFHSIVIIKNYVYLDDTSLFQYTESRHRPDKFRFVDFARRIHQ</sequence>
<dbReference type="PANTHER" id="PTHR44846">
    <property type="entry name" value="MANNOSYL-D-GLYCERATE TRANSPORT/METABOLISM SYSTEM REPRESSOR MNGR-RELATED"/>
    <property type="match status" value="1"/>
</dbReference>
<dbReference type="InterPro" id="IPR028978">
    <property type="entry name" value="Chorismate_lyase_/UTRA_dom_sf"/>
</dbReference>
<dbReference type="InterPro" id="IPR036388">
    <property type="entry name" value="WH-like_DNA-bd_sf"/>
</dbReference>
<dbReference type="InterPro" id="IPR036390">
    <property type="entry name" value="WH_DNA-bd_sf"/>
</dbReference>
<gene>
    <name evidence="6" type="primary">treR</name>
    <name evidence="6" type="ORF">R4Z09_21590</name>
</gene>
<dbReference type="SUPFAM" id="SSF64288">
    <property type="entry name" value="Chorismate lyase-like"/>
    <property type="match status" value="1"/>
</dbReference>
<proteinExistence type="predicted"/>
<accession>A0ABZ2C9E6</accession>
<dbReference type="InterPro" id="IPR050679">
    <property type="entry name" value="Bact_HTH_transcr_reg"/>
</dbReference>
<evidence type="ECO:0000256" key="3">
    <source>
        <dbReference type="ARBA" id="ARBA00023163"/>
    </source>
</evidence>
<dbReference type="Pfam" id="PF07702">
    <property type="entry name" value="UTRA"/>
    <property type="match status" value="1"/>
</dbReference>
<protein>
    <recommendedName>
        <fullName evidence="4">Trehalose operon repressor</fullName>
    </recommendedName>
</protein>
<reference evidence="6 7" key="1">
    <citation type="submission" date="2023-10" db="EMBL/GenBank/DDBJ databases">
        <title>Niallia locisalis sp.nov. isolated from a salt pond sample.</title>
        <authorList>
            <person name="Li X.-J."/>
            <person name="Dong L."/>
        </authorList>
    </citation>
    <scope>NUCLEOTIDE SEQUENCE [LARGE SCALE GENOMIC DNA]</scope>
    <source>
        <strain evidence="6 7">DSM 29761</strain>
    </source>
</reference>
<dbReference type="PANTHER" id="PTHR44846:SF12">
    <property type="entry name" value="HTH-TYPE TRANSCRIPTIONAL REGULATOR TRER"/>
    <property type="match status" value="1"/>
</dbReference>
<evidence type="ECO:0000313" key="6">
    <source>
        <dbReference type="EMBL" id="WVX79857.1"/>
    </source>
</evidence>
<dbReference type="InterPro" id="IPR012770">
    <property type="entry name" value="TreR"/>
</dbReference>
<evidence type="ECO:0000256" key="1">
    <source>
        <dbReference type="ARBA" id="ARBA00023015"/>
    </source>
</evidence>
<keyword evidence="2" id="KW-0238">DNA-binding</keyword>
<dbReference type="InterPro" id="IPR000524">
    <property type="entry name" value="Tscrpt_reg_HTH_GntR"/>
</dbReference>
<dbReference type="SUPFAM" id="SSF46785">
    <property type="entry name" value="Winged helix' DNA-binding domain"/>
    <property type="match status" value="1"/>
</dbReference>
<dbReference type="Gene3D" id="3.40.1410.10">
    <property type="entry name" value="Chorismate lyase-like"/>
    <property type="match status" value="1"/>
</dbReference>
<evidence type="ECO:0000256" key="4">
    <source>
        <dbReference type="NCBIfam" id="TIGR02404"/>
    </source>
</evidence>
<organism evidence="6 7">
    <name type="scientific">Niallia oryzisoli</name>
    <dbReference type="NCBI Taxonomy" id="1737571"/>
    <lineage>
        <taxon>Bacteria</taxon>
        <taxon>Bacillati</taxon>
        <taxon>Bacillota</taxon>
        <taxon>Bacilli</taxon>
        <taxon>Bacillales</taxon>
        <taxon>Bacillaceae</taxon>
        <taxon>Niallia</taxon>
    </lineage>
</organism>
<dbReference type="InterPro" id="IPR011663">
    <property type="entry name" value="UTRA"/>
</dbReference>
<evidence type="ECO:0000313" key="7">
    <source>
        <dbReference type="Proteomes" id="UP001357223"/>
    </source>
</evidence>
<evidence type="ECO:0000259" key="5">
    <source>
        <dbReference type="PROSITE" id="PS50949"/>
    </source>
</evidence>
<keyword evidence="3" id="KW-0804">Transcription</keyword>
<dbReference type="NCBIfam" id="TIGR02404">
    <property type="entry name" value="trehalos_R_Bsub"/>
    <property type="match status" value="1"/>
</dbReference>
<dbReference type="EMBL" id="CP137640">
    <property type="protein sequence ID" value="WVX79857.1"/>
    <property type="molecule type" value="Genomic_DNA"/>
</dbReference>
<dbReference type="SMART" id="SM00345">
    <property type="entry name" value="HTH_GNTR"/>
    <property type="match status" value="1"/>
</dbReference>
<dbReference type="Pfam" id="PF00392">
    <property type="entry name" value="GntR"/>
    <property type="match status" value="1"/>
</dbReference>
<keyword evidence="1" id="KW-0805">Transcription regulation</keyword>
<dbReference type="CDD" id="cd07377">
    <property type="entry name" value="WHTH_GntR"/>
    <property type="match status" value="1"/>
</dbReference>
<dbReference type="RefSeq" id="WP_338448788.1">
    <property type="nucleotide sequence ID" value="NZ_CP137640.1"/>
</dbReference>
<dbReference type="SMART" id="SM00866">
    <property type="entry name" value="UTRA"/>
    <property type="match status" value="1"/>
</dbReference>
<name>A0ABZ2C9E6_9BACI</name>
<dbReference type="Proteomes" id="UP001357223">
    <property type="component" value="Chromosome"/>
</dbReference>
<feature type="domain" description="HTH gntR-type" evidence="5">
    <location>
        <begin position="2"/>
        <end position="70"/>
    </location>
</feature>
<dbReference type="PRINTS" id="PR00035">
    <property type="entry name" value="HTHGNTR"/>
</dbReference>
<dbReference type="PROSITE" id="PS50949">
    <property type="entry name" value="HTH_GNTR"/>
    <property type="match status" value="1"/>
</dbReference>
<dbReference type="Gene3D" id="1.10.10.10">
    <property type="entry name" value="Winged helix-like DNA-binding domain superfamily/Winged helix DNA-binding domain"/>
    <property type="match status" value="1"/>
</dbReference>